<proteinExistence type="predicted"/>
<evidence type="ECO:0000313" key="1">
    <source>
        <dbReference type="EMBL" id="KUO39942.1"/>
    </source>
</evidence>
<dbReference type="Proteomes" id="UP000074294">
    <property type="component" value="Unassembled WGS sequence"/>
</dbReference>
<accession>A0A147JTY5</accession>
<evidence type="ECO:0000313" key="2">
    <source>
        <dbReference type="Proteomes" id="UP000074294"/>
    </source>
</evidence>
<dbReference type="InterPro" id="IPR004948">
    <property type="entry name" value="Nuc-triphosphatase_THEP1"/>
</dbReference>
<dbReference type="AlphaFoldDB" id="A0A147JTY5"/>
<dbReference type="Gene3D" id="3.40.50.300">
    <property type="entry name" value="P-loop containing nucleotide triphosphate hydrolases"/>
    <property type="match status" value="1"/>
</dbReference>
<reference evidence="1 2" key="1">
    <citation type="journal article" date="2016" name="Nat. Microbiol.">
        <title>Genomic inference of the metabolism of cosmopolitan subsurface Archaea, Hadesarchaea.</title>
        <authorList>
            <person name="Baker B.J."/>
            <person name="Saw J.H."/>
            <person name="Lind A.E."/>
            <person name="Lazar C.S."/>
            <person name="Hinrichs K.-U."/>
            <person name="Teske A.P."/>
            <person name="Ettema T.J."/>
        </authorList>
    </citation>
    <scope>NUCLEOTIDE SEQUENCE [LARGE SCALE GENOMIC DNA]</scope>
</reference>
<evidence type="ECO:0008006" key="3">
    <source>
        <dbReference type="Google" id="ProtNLM"/>
    </source>
</evidence>
<dbReference type="GO" id="GO:0017111">
    <property type="term" value="F:ribonucleoside triphosphate phosphatase activity"/>
    <property type="evidence" value="ECO:0007669"/>
    <property type="project" value="InterPro"/>
</dbReference>
<dbReference type="EMBL" id="LQMQ01000051">
    <property type="protein sequence ID" value="KUO39942.1"/>
    <property type="molecule type" value="Genomic_DNA"/>
</dbReference>
<name>A0A147JTY5_HADYE</name>
<comment type="caution">
    <text evidence="1">The sequence shown here is derived from an EMBL/GenBank/DDBJ whole genome shotgun (WGS) entry which is preliminary data.</text>
</comment>
<dbReference type="STRING" id="1776334.APZ16_04565"/>
<dbReference type="Pfam" id="PF03266">
    <property type="entry name" value="NTPase_1"/>
    <property type="match status" value="1"/>
</dbReference>
<organism evidence="1 2">
    <name type="scientific">Hadarchaeum yellowstonense</name>
    <dbReference type="NCBI Taxonomy" id="1776334"/>
    <lineage>
        <taxon>Archaea</taxon>
        <taxon>Methanobacteriati</taxon>
        <taxon>Candidatus Hadarchaeota</taxon>
        <taxon>Candidatus Hadarchaeia</taxon>
        <taxon>Candidatus Hadarchaeales</taxon>
        <taxon>Candidatus Hadarchaeaceae</taxon>
        <taxon>Candidatus Hadarchaeum</taxon>
    </lineage>
</organism>
<dbReference type="SUPFAM" id="SSF52540">
    <property type="entry name" value="P-loop containing nucleoside triphosphate hydrolases"/>
    <property type="match status" value="1"/>
</dbReference>
<gene>
    <name evidence="1" type="ORF">APZ16_04565</name>
</gene>
<sequence>MRIILTGDRGVGKTTVCRRVIEIARKKGLSCVGTITSQQGEDLLVEDISTGERRLLAVVAGSREIPDGIPSCHFLFSREGIEFGRGALRKEGDLLIIDEFGRLELTGRGFDNALAAFKKHRSAILVVRDILKDELLEKLDGVDLRVVEITERNREEAPREIFELACGDVNAH</sequence>
<protein>
    <recommendedName>
        <fullName evidence="3">AAA+ ATPase domain-containing protein</fullName>
    </recommendedName>
</protein>
<dbReference type="InterPro" id="IPR027417">
    <property type="entry name" value="P-loop_NTPase"/>
</dbReference>